<dbReference type="SUPFAM" id="SSF57850">
    <property type="entry name" value="RING/U-box"/>
    <property type="match status" value="1"/>
</dbReference>
<accession>A0A9P6NAT6</accession>
<feature type="compositionally biased region" description="Basic and acidic residues" evidence="2">
    <location>
        <begin position="225"/>
        <end position="234"/>
    </location>
</feature>
<dbReference type="AlphaFoldDB" id="A0A9P6NAT6"/>
<keyword evidence="3" id="KW-0812">Transmembrane</keyword>
<keyword evidence="6" id="KW-1185">Reference proteome</keyword>
<feature type="domain" description="RING-type" evidence="4">
    <location>
        <begin position="328"/>
        <end position="376"/>
    </location>
</feature>
<dbReference type="InterPro" id="IPR051826">
    <property type="entry name" value="E3_ubiquitin-ligase_domain"/>
</dbReference>
<dbReference type="InterPro" id="IPR001841">
    <property type="entry name" value="Znf_RING"/>
</dbReference>
<feature type="transmembrane region" description="Helical" evidence="3">
    <location>
        <begin position="6"/>
        <end position="26"/>
    </location>
</feature>
<comment type="caution">
    <text evidence="5">The sequence shown here is derived from an EMBL/GenBank/DDBJ whole genome shotgun (WGS) entry which is preliminary data.</text>
</comment>
<dbReference type="PANTHER" id="PTHR22765">
    <property type="entry name" value="RING FINGER AND PROTEASE ASSOCIATED DOMAIN-CONTAINING"/>
    <property type="match status" value="1"/>
</dbReference>
<organism evidence="5 6">
    <name type="scientific">Cronartium quercuum f. sp. fusiforme G11</name>
    <dbReference type="NCBI Taxonomy" id="708437"/>
    <lineage>
        <taxon>Eukaryota</taxon>
        <taxon>Fungi</taxon>
        <taxon>Dikarya</taxon>
        <taxon>Basidiomycota</taxon>
        <taxon>Pucciniomycotina</taxon>
        <taxon>Pucciniomycetes</taxon>
        <taxon>Pucciniales</taxon>
        <taxon>Coleosporiaceae</taxon>
        <taxon>Cronartium</taxon>
    </lineage>
</organism>
<dbReference type="GO" id="GO:0008270">
    <property type="term" value="F:zinc ion binding"/>
    <property type="evidence" value="ECO:0007669"/>
    <property type="project" value="UniProtKB-KW"/>
</dbReference>
<proteinExistence type="predicted"/>
<keyword evidence="1" id="KW-0863">Zinc-finger</keyword>
<gene>
    <name evidence="5" type="ORF">CROQUDRAFT_96648</name>
</gene>
<evidence type="ECO:0000256" key="1">
    <source>
        <dbReference type="PROSITE-ProRule" id="PRU00175"/>
    </source>
</evidence>
<dbReference type="PANTHER" id="PTHR22765:SF450">
    <property type="entry name" value="ERAD-ASSOCIATED E3 UBIQUITIN-PROTEIN LIGASE HRD1"/>
    <property type="match status" value="1"/>
</dbReference>
<evidence type="ECO:0000259" key="4">
    <source>
        <dbReference type="PROSITE" id="PS50089"/>
    </source>
</evidence>
<feature type="compositionally biased region" description="Basic and acidic residues" evidence="2">
    <location>
        <begin position="181"/>
        <end position="194"/>
    </location>
</feature>
<dbReference type="EMBL" id="MU167327">
    <property type="protein sequence ID" value="KAG0143141.1"/>
    <property type="molecule type" value="Genomic_DNA"/>
</dbReference>
<feature type="region of interest" description="Disordered" evidence="2">
    <location>
        <begin position="161"/>
        <end position="247"/>
    </location>
</feature>
<feature type="compositionally biased region" description="Low complexity" evidence="2">
    <location>
        <begin position="197"/>
        <end position="206"/>
    </location>
</feature>
<reference evidence="5" key="1">
    <citation type="submission" date="2013-11" db="EMBL/GenBank/DDBJ databases">
        <title>Genome sequence of the fusiform rust pathogen reveals effectors for host alternation and coevolution with pine.</title>
        <authorList>
            <consortium name="DOE Joint Genome Institute"/>
            <person name="Smith K."/>
            <person name="Pendleton A."/>
            <person name="Kubisiak T."/>
            <person name="Anderson C."/>
            <person name="Salamov A."/>
            <person name="Aerts A."/>
            <person name="Riley R."/>
            <person name="Clum A."/>
            <person name="Lindquist E."/>
            <person name="Ence D."/>
            <person name="Campbell M."/>
            <person name="Kronenberg Z."/>
            <person name="Feau N."/>
            <person name="Dhillon B."/>
            <person name="Hamelin R."/>
            <person name="Burleigh J."/>
            <person name="Smith J."/>
            <person name="Yandell M."/>
            <person name="Nelson C."/>
            <person name="Grigoriev I."/>
            <person name="Davis J."/>
        </authorList>
    </citation>
    <scope>NUCLEOTIDE SEQUENCE</scope>
    <source>
        <strain evidence="5">G11</strain>
    </source>
</reference>
<evidence type="ECO:0000313" key="6">
    <source>
        <dbReference type="Proteomes" id="UP000886653"/>
    </source>
</evidence>
<dbReference type="Gene3D" id="3.30.40.10">
    <property type="entry name" value="Zinc/RING finger domain, C3HC4 (zinc finger)"/>
    <property type="match status" value="1"/>
</dbReference>
<keyword evidence="3" id="KW-1133">Transmembrane helix</keyword>
<dbReference type="InterPro" id="IPR013083">
    <property type="entry name" value="Znf_RING/FYVE/PHD"/>
</dbReference>
<dbReference type="OrthoDB" id="2495271at2759"/>
<keyword evidence="1" id="KW-0862">Zinc</keyword>
<dbReference type="GO" id="GO:0061630">
    <property type="term" value="F:ubiquitin protein ligase activity"/>
    <property type="evidence" value="ECO:0007669"/>
    <property type="project" value="TreeGrafter"/>
</dbReference>
<evidence type="ECO:0000256" key="3">
    <source>
        <dbReference type="SAM" id="Phobius"/>
    </source>
</evidence>
<dbReference type="Pfam" id="PF13639">
    <property type="entry name" value="zf-RING_2"/>
    <property type="match status" value="1"/>
</dbReference>
<dbReference type="Proteomes" id="UP000886653">
    <property type="component" value="Unassembled WGS sequence"/>
</dbReference>
<evidence type="ECO:0000256" key="2">
    <source>
        <dbReference type="SAM" id="MobiDB-lite"/>
    </source>
</evidence>
<protein>
    <recommendedName>
        <fullName evidence="4">RING-type domain-containing protein</fullName>
    </recommendedName>
</protein>
<dbReference type="PROSITE" id="PS50089">
    <property type="entry name" value="ZF_RING_2"/>
    <property type="match status" value="1"/>
</dbReference>
<name>A0A9P6NAT6_9BASI</name>
<dbReference type="GO" id="GO:0006511">
    <property type="term" value="P:ubiquitin-dependent protein catabolic process"/>
    <property type="evidence" value="ECO:0007669"/>
    <property type="project" value="TreeGrafter"/>
</dbReference>
<sequence>MDSVGILSILVLIYIFFISVFSMNTFECMNRVSDVAEDYRNPKKISFPVSKFHNSPGTSRDERPSFYSDAPALPVSHGESFSPGVTPTRGMDMNGERLNNEGMIHGKALKLKQKWYQMIWSWLTRSYLNFWQHITWLSHKLRGSKEGELVEVERNPKIAQSPVCPSQVQEQRPSKQFGHQDATDRLYRVNRNDNRPSGPSQSSVSWSRDDPPSMSQAFMTGENDESSRRKDWRFGKNSPPGNGERLPIRRARTYQKDISINHESLGDQVWNQRPPSITIIDELRPPRDPIVSNVEVPVIASEKPQVVAAPASPISNILPISDTESPECGICLDELSTLDEKLKKKVIELHCHPTHHFHMDCVREWFKTSATCPNCRNENKIAEQVEALLREHSHVEDIVAN</sequence>
<keyword evidence="1" id="KW-0479">Metal-binding</keyword>
<evidence type="ECO:0000313" key="5">
    <source>
        <dbReference type="EMBL" id="KAG0143141.1"/>
    </source>
</evidence>
<keyword evidence="3" id="KW-0472">Membrane</keyword>